<proteinExistence type="predicted"/>
<sequence length="207" mass="22571">MQRHTAFLSFRSGVALAVGEARNRPSIVCKSTFRVRGERCALRIPCTPVEMQHISSICGWPMDGQWTVDEDAGKLPRQLQPEATSERETKASTAGPWRPLSSSQLSSRPFAWPWPGLAGPLDYRRPARTDLAKAWGPGIRTMADSLVFASNAQCSSSSSSSSSSMSFRAFAFASTPKRTTMLRPRPPPNLCHPSSCFGLQVQAAKDG</sequence>
<keyword evidence="3" id="KW-1185">Reference proteome</keyword>
<protein>
    <submittedName>
        <fullName evidence="2">Uncharacterized protein</fullName>
    </submittedName>
</protein>
<evidence type="ECO:0000313" key="2">
    <source>
        <dbReference type="EMBL" id="PON29455.1"/>
    </source>
</evidence>
<evidence type="ECO:0000313" key="3">
    <source>
        <dbReference type="Proteomes" id="UP000054821"/>
    </source>
</evidence>
<dbReference type="AlphaFoldDB" id="A0A2P4ZYS7"/>
<accession>A0A2P4ZYS7</accession>
<dbReference type="RefSeq" id="XP_018659593.1">
    <property type="nucleotide sequence ID" value="XM_018807259.1"/>
</dbReference>
<gene>
    <name evidence="2" type="ORF">TGAM01_v201704</name>
</gene>
<feature type="region of interest" description="Disordered" evidence="1">
    <location>
        <begin position="78"/>
        <end position="106"/>
    </location>
</feature>
<evidence type="ECO:0000256" key="1">
    <source>
        <dbReference type="SAM" id="MobiDB-lite"/>
    </source>
</evidence>
<organism evidence="2 3">
    <name type="scientific">Trichoderma gamsii</name>
    <dbReference type="NCBI Taxonomy" id="398673"/>
    <lineage>
        <taxon>Eukaryota</taxon>
        <taxon>Fungi</taxon>
        <taxon>Dikarya</taxon>
        <taxon>Ascomycota</taxon>
        <taxon>Pezizomycotina</taxon>
        <taxon>Sordariomycetes</taxon>
        <taxon>Hypocreomycetidae</taxon>
        <taxon>Hypocreales</taxon>
        <taxon>Hypocreaceae</taxon>
        <taxon>Trichoderma</taxon>
    </lineage>
</organism>
<reference evidence="2 3" key="1">
    <citation type="journal article" date="2016" name="Genome Announc.">
        <title>Draft Whole-Genome Sequence of Trichoderma gamsii T6085, a Promising Biocontrol Agent of Fusarium Head Blight on Wheat.</title>
        <authorList>
            <person name="Baroncelli R."/>
            <person name="Zapparata A."/>
            <person name="Piaggeschi G."/>
            <person name="Sarrocco S."/>
            <person name="Vannacci G."/>
        </authorList>
    </citation>
    <scope>NUCLEOTIDE SEQUENCE [LARGE SCALE GENOMIC DNA]</scope>
    <source>
        <strain evidence="2 3">T6085</strain>
    </source>
</reference>
<dbReference type="EMBL" id="JPDN02000004">
    <property type="protein sequence ID" value="PON29455.1"/>
    <property type="molecule type" value="Genomic_DNA"/>
</dbReference>
<dbReference type="Proteomes" id="UP000054821">
    <property type="component" value="Unassembled WGS sequence"/>
</dbReference>
<comment type="caution">
    <text evidence="2">The sequence shown here is derived from an EMBL/GenBank/DDBJ whole genome shotgun (WGS) entry which is preliminary data.</text>
</comment>
<dbReference type="GeneID" id="29987342"/>
<name>A0A2P4ZYS7_9HYPO</name>